<feature type="compositionally biased region" description="Low complexity" evidence="1">
    <location>
        <begin position="23"/>
        <end position="65"/>
    </location>
</feature>
<dbReference type="AlphaFoldDB" id="A0A8H3G0B2"/>
<sequence length="250" mass="26582">MKMLPMSVLTKCPAAVLGSASISKRSTTSSTTSSASSTSSGNGTSISSTISSTSSTSSTSSATSTCTALSPDPSSSTTHTQFYTGQHCIKDLENPGNSNNTLNPAIYTAYMGVVSDMCAVALDGAVKAAMENGGYLSFDLHYLSKNTSWVCVQFVDANRDGSYFGVRDRDVDVAFGFSADTGDLRMAMGMGMVMKKYRGRAFGVEIWRLNRAFDLTHGIAVAFLRSIFPARHCSACNAFLAMLREVFITD</sequence>
<feature type="region of interest" description="Disordered" evidence="1">
    <location>
        <begin position="23"/>
        <end position="78"/>
    </location>
</feature>
<feature type="compositionally biased region" description="Polar residues" evidence="1">
    <location>
        <begin position="66"/>
        <end position="78"/>
    </location>
</feature>
<keyword evidence="3" id="KW-1185">Reference proteome</keyword>
<gene>
    <name evidence="2" type="ORF">IMSHALPRED_009664</name>
</gene>
<reference evidence="2" key="1">
    <citation type="submission" date="2021-03" db="EMBL/GenBank/DDBJ databases">
        <authorList>
            <person name="Tagirdzhanova G."/>
        </authorList>
    </citation>
    <scope>NUCLEOTIDE SEQUENCE</scope>
</reference>
<dbReference type="OrthoDB" id="3919993at2759"/>
<accession>A0A8H3G0B2</accession>
<proteinExistence type="predicted"/>
<organism evidence="2 3">
    <name type="scientific">Imshaugia aleurites</name>
    <dbReference type="NCBI Taxonomy" id="172621"/>
    <lineage>
        <taxon>Eukaryota</taxon>
        <taxon>Fungi</taxon>
        <taxon>Dikarya</taxon>
        <taxon>Ascomycota</taxon>
        <taxon>Pezizomycotina</taxon>
        <taxon>Lecanoromycetes</taxon>
        <taxon>OSLEUM clade</taxon>
        <taxon>Lecanoromycetidae</taxon>
        <taxon>Lecanorales</taxon>
        <taxon>Lecanorineae</taxon>
        <taxon>Parmeliaceae</taxon>
        <taxon>Imshaugia</taxon>
    </lineage>
</organism>
<dbReference type="EMBL" id="CAJPDT010000075">
    <property type="protein sequence ID" value="CAF9934293.1"/>
    <property type="molecule type" value="Genomic_DNA"/>
</dbReference>
<comment type="caution">
    <text evidence="2">The sequence shown here is derived from an EMBL/GenBank/DDBJ whole genome shotgun (WGS) entry which is preliminary data.</text>
</comment>
<evidence type="ECO:0000313" key="3">
    <source>
        <dbReference type="Proteomes" id="UP000664534"/>
    </source>
</evidence>
<name>A0A8H3G0B2_9LECA</name>
<evidence type="ECO:0000256" key="1">
    <source>
        <dbReference type="SAM" id="MobiDB-lite"/>
    </source>
</evidence>
<evidence type="ECO:0000313" key="2">
    <source>
        <dbReference type="EMBL" id="CAF9934293.1"/>
    </source>
</evidence>
<protein>
    <submittedName>
        <fullName evidence="2">Uncharacterized protein</fullName>
    </submittedName>
</protein>
<dbReference type="Proteomes" id="UP000664534">
    <property type="component" value="Unassembled WGS sequence"/>
</dbReference>